<comment type="similarity">
    <text evidence="1 3">Belongs to the short-chain dehydrogenases/reductases (SDR) family.</text>
</comment>
<proteinExistence type="inferred from homology"/>
<keyword evidence="5" id="KW-1185">Reference proteome</keyword>
<accession>A0ABN1B1S5</accession>
<organism evidence="4 5">
    <name type="scientific">Parasphingorhabdus litoris</name>
    <dbReference type="NCBI Taxonomy" id="394733"/>
    <lineage>
        <taxon>Bacteria</taxon>
        <taxon>Pseudomonadati</taxon>
        <taxon>Pseudomonadota</taxon>
        <taxon>Alphaproteobacteria</taxon>
        <taxon>Sphingomonadales</taxon>
        <taxon>Sphingomonadaceae</taxon>
        <taxon>Parasphingorhabdus</taxon>
    </lineage>
</organism>
<name>A0ABN1B1S5_9SPHN</name>
<dbReference type="PANTHER" id="PTHR43391:SF26">
    <property type="entry name" value="BLL7251 PROTEIN"/>
    <property type="match status" value="1"/>
</dbReference>
<dbReference type="Pfam" id="PF00106">
    <property type="entry name" value="adh_short"/>
    <property type="match status" value="1"/>
</dbReference>
<dbReference type="PRINTS" id="PR00081">
    <property type="entry name" value="GDHRDH"/>
</dbReference>
<reference evidence="4 5" key="1">
    <citation type="journal article" date="2019" name="Int. J. Syst. Evol. Microbiol.">
        <title>The Global Catalogue of Microorganisms (GCM) 10K type strain sequencing project: providing services to taxonomists for standard genome sequencing and annotation.</title>
        <authorList>
            <consortium name="The Broad Institute Genomics Platform"/>
            <consortium name="The Broad Institute Genome Sequencing Center for Infectious Disease"/>
            <person name="Wu L."/>
            <person name="Ma J."/>
        </authorList>
    </citation>
    <scope>NUCLEOTIDE SEQUENCE [LARGE SCALE GENOMIC DNA]</scope>
    <source>
        <strain evidence="4 5">JCM 14162</strain>
    </source>
</reference>
<dbReference type="InterPro" id="IPR036291">
    <property type="entry name" value="NAD(P)-bd_dom_sf"/>
</dbReference>
<evidence type="ECO:0000256" key="2">
    <source>
        <dbReference type="ARBA" id="ARBA00023002"/>
    </source>
</evidence>
<sequence>MKINKDMVSFITGGAAGIGLAIAHAFAARGVKIMLADIDEEKLNQAAAELSADGADVETVLCDVADEAQVRAAAKATIDRFGKVHIVVNNAGVALGGVPGEIDMKDWRWIVEINLIGVAHGVEIFTPLIQSHGEGGYFINTASMAGHGAAPGMAPYNATKFAVVGYSEALKQELAPSNIGVSILCPAWVKTNIHRSALTKPTGGGSESDPQFQAMAAVIDGGIDPADVAEWTAQCVEADRLYIFTHPEFAGGIGQRYAMVKADYDACAEFPAFQKKDEV</sequence>
<evidence type="ECO:0000313" key="5">
    <source>
        <dbReference type="Proteomes" id="UP001500713"/>
    </source>
</evidence>
<protein>
    <submittedName>
        <fullName evidence="4">SDR family NAD(P)-dependent oxidoreductase</fullName>
    </submittedName>
</protein>
<dbReference type="RefSeq" id="WP_229954454.1">
    <property type="nucleotide sequence ID" value="NZ_BAAAEM010000005.1"/>
</dbReference>
<keyword evidence="2" id="KW-0560">Oxidoreductase</keyword>
<dbReference type="EMBL" id="BAAAEM010000005">
    <property type="protein sequence ID" value="GAA0488527.1"/>
    <property type="molecule type" value="Genomic_DNA"/>
</dbReference>
<comment type="caution">
    <text evidence="4">The sequence shown here is derived from an EMBL/GenBank/DDBJ whole genome shotgun (WGS) entry which is preliminary data.</text>
</comment>
<dbReference type="PRINTS" id="PR00080">
    <property type="entry name" value="SDRFAMILY"/>
</dbReference>
<dbReference type="PANTHER" id="PTHR43391">
    <property type="entry name" value="RETINOL DEHYDROGENASE-RELATED"/>
    <property type="match status" value="1"/>
</dbReference>
<gene>
    <name evidence="4" type="ORF">GCM10009096_34360</name>
</gene>
<evidence type="ECO:0000313" key="4">
    <source>
        <dbReference type="EMBL" id="GAA0488527.1"/>
    </source>
</evidence>
<dbReference type="InterPro" id="IPR002347">
    <property type="entry name" value="SDR_fam"/>
</dbReference>
<dbReference type="SUPFAM" id="SSF51735">
    <property type="entry name" value="NAD(P)-binding Rossmann-fold domains"/>
    <property type="match status" value="1"/>
</dbReference>
<dbReference type="Gene3D" id="3.40.50.720">
    <property type="entry name" value="NAD(P)-binding Rossmann-like Domain"/>
    <property type="match status" value="1"/>
</dbReference>
<evidence type="ECO:0000256" key="1">
    <source>
        <dbReference type="ARBA" id="ARBA00006484"/>
    </source>
</evidence>
<evidence type="ECO:0000256" key="3">
    <source>
        <dbReference type="RuleBase" id="RU000363"/>
    </source>
</evidence>
<dbReference type="Proteomes" id="UP001500713">
    <property type="component" value="Unassembled WGS sequence"/>
</dbReference>
<dbReference type="CDD" id="cd05233">
    <property type="entry name" value="SDR_c"/>
    <property type="match status" value="1"/>
</dbReference>